<dbReference type="AlphaFoldDB" id="A0A6G4D1U0"/>
<proteinExistence type="predicted"/>
<organism evidence="2">
    <name type="scientific">Clostridium botulinum</name>
    <dbReference type="NCBI Taxonomy" id="1491"/>
    <lineage>
        <taxon>Bacteria</taxon>
        <taxon>Bacillati</taxon>
        <taxon>Bacillota</taxon>
        <taxon>Clostridia</taxon>
        <taxon>Eubacteriales</taxon>
        <taxon>Clostridiaceae</taxon>
        <taxon>Clostridium</taxon>
    </lineage>
</organism>
<keyword evidence="1" id="KW-0472">Membrane</keyword>
<comment type="caution">
    <text evidence="2">The sequence shown here is derived from an EMBL/GenBank/DDBJ whole genome shotgun (WGS) entry which is preliminary data.</text>
</comment>
<dbReference type="EMBL" id="SGMF01000015">
    <property type="protein sequence ID" value="NFC47368.1"/>
    <property type="molecule type" value="Genomic_DNA"/>
</dbReference>
<sequence length="60" mass="6900">MKKYIIELLILIGISACVVALWQGLELYIDGLIITRRVDNIIGTILTFSLYKNFKNWIEG</sequence>
<keyword evidence="1" id="KW-1133">Transmembrane helix</keyword>
<evidence type="ECO:0000313" key="2">
    <source>
        <dbReference type="EMBL" id="NFC47368.1"/>
    </source>
</evidence>
<name>A0A6G4D1U0_CLOBO</name>
<evidence type="ECO:0000256" key="1">
    <source>
        <dbReference type="SAM" id="Phobius"/>
    </source>
</evidence>
<reference evidence="2" key="1">
    <citation type="submission" date="2019-02" db="EMBL/GenBank/DDBJ databases">
        <title>Genome sequencing of Clostridium botulinum clinical isolates.</title>
        <authorList>
            <person name="Brunt J."/>
            <person name="Van Vliet A.H.M."/>
            <person name="Stringer S.C."/>
            <person name="Grant K.A."/>
            <person name="Carter A.C."/>
            <person name="Peck M.W."/>
        </authorList>
    </citation>
    <scope>NUCLEOTIDE SEQUENCE</scope>
    <source>
        <strain evidence="2">H065060505</strain>
    </source>
</reference>
<gene>
    <name evidence="2" type="ORF">EXN05_08845</name>
</gene>
<keyword evidence="1" id="KW-0812">Transmembrane</keyword>
<protein>
    <submittedName>
        <fullName evidence="2">Uncharacterized protein</fullName>
    </submittedName>
</protein>
<accession>A0A6G4D1U0</accession>
<feature type="transmembrane region" description="Helical" evidence="1">
    <location>
        <begin position="6"/>
        <end position="29"/>
    </location>
</feature>